<sequence length="121" mass="14162">NLYSISDLGLSKPIEYYQLPFKKHNIYGILPFIAPEILNEQPYTLASDIYSFSIIMWEIISGVIPFKNEAYDFHLCLDICKGRRPEIIKNTPQCYIDLMKKCWNINPLKRPTALEIHNIIK</sequence>
<dbReference type="PANTHER" id="PTHR45756:SF1">
    <property type="entry name" value="PROTEIN KINASE DOMAIN CONTAINING PROTEIN"/>
    <property type="match status" value="1"/>
</dbReference>
<dbReference type="InterPro" id="IPR001245">
    <property type="entry name" value="Ser-Thr/Tyr_kinase_cat_dom"/>
</dbReference>
<evidence type="ECO:0000259" key="1">
    <source>
        <dbReference type="PROSITE" id="PS50011"/>
    </source>
</evidence>
<dbReference type="AlphaFoldDB" id="A0A9W4T4U2"/>
<comment type="caution">
    <text evidence="2">The sequence shown here is derived from an EMBL/GenBank/DDBJ whole genome shotgun (WGS) entry which is preliminary data.</text>
</comment>
<dbReference type="EMBL" id="CAMKVN010008551">
    <property type="protein sequence ID" value="CAI2192628.1"/>
    <property type="molecule type" value="Genomic_DNA"/>
</dbReference>
<dbReference type="GO" id="GO:0004672">
    <property type="term" value="F:protein kinase activity"/>
    <property type="evidence" value="ECO:0007669"/>
    <property type="project" value="InterPro"/>
</dbReference>
<accession>A0A9W4T4U2</accession>
<reference evidence="2" key="1">
    <citation type="submission" date="2022-08" db="EMBL/GenBank/DDBJ databases">
        <authorList>
            <person name="Kallberg Y."/>
            <person name="Tangrot J."/>
            <person name="Rosling A."/>
        </authorList>
    </citation>
    <scope>NUCLEOTIDE SEQUENCE</scope>
    <source>
        <strain evidence="2">Wild A</strain>
    </source>
</reference>
<proteinExistence type="predicted"/>
<dbReference type="PANTHER" id="PTHR45756">
    <property type="entry name" value="PALMITOYLTRANSFERASE"/>
    <property type="match status" value="1"/>
</dbReference>
<dbReference type="PROSITE" id="PS50011">
    <property type="entry name" value="PROTEIN_KINASE_DOM"/>
    <property type="match status" value="1"/>
</dbReference>
<dbReference type="OrthoDB" id="10261027at2759"/>
<dbReference type="SUPFAM" id="SSF56112">
    <property type="entry name" value="Protein kinase-like (PK-like)"/>
    <property type="match status" value="1"/>
</dbReference>
<dbReference type="Gene3D" id="1.10.510.10">
    <property type="entry name" value="Transferase(Phosphotransferase) domain 1"/>
    <property type="match status" value="1"/>
</dbReference>
<protein>
    <submittedName>
        <fullName evidence="2">6707_t:CDS:1</fullName>
    </submittedName>
</protein>
<dbReference type="InterPro" id="IPR053215">
    <property type="entry name" value="TKL_Ser/Thr_kinase"/>
</dbReference>
<gene>
    <name evidence="2" type="ORF">FWILDA_LOCUS15671</name>
</gene>
<dbReference type="Proteomes" id="UP001153678">
    <property type="component" value="Unassembled WGS sequence"/>
</dbReference>
<dbReference type="Pfam" id="PF07714">
    <property type="entry name" value="PK_Tyr_Ser-Thr"/>
    <property type="match status" value="1"/>
</dbReference>
<name>A0A9W4T4U2_9GLOM</name>
<feature type="non-terminal residue" evidence="2">
    <location>
        <position position="1"/>
    </location>
</feature>
<evidence type="ECO:0000313" key="2">
    <source>
        <dbReference type="EMBL" id="CAI2192628.1"/>
    </source>
</evidence>
<dbReference type="InterPro" id="IPR011009">
    <property type="entry name" value="Kinase-like_dom_sf"/>
</dbReference>
<organism evidence="2 3">
    <name type="scientific">Funneliformis geosporum</name>
    <dbReference type="NCBI Taxonomy" id="1117311"/>
    <lineage>
        <taxon>Eukaryota</taxon>
        <taxon>Fungi</taxon>
        <taxon>Fungi incertae sedis</taxon>
        <taxon>Mucoromycota</taxon>
        <taxon>Glomeromycotina</taxon>
        <taxon>Glomeromycetes</taxon>
        <taxon>Glomerales</taxon>
        <taxon>Glomeraceae</taxon>
        <taxon>Funneliformis</taxon>
    </lineage>
</organism>
<keyword evidence="3" id="KW-1185">Reference proteome</keyword>
<dbReference type="GO" id="GO:0005524">
    <property type="term" value="F:ATP binding"/>
    <property type="evidence" value="ECO:0007669"/>
    <property type="project" value="InterPro"/>
</dbReference>
<dbReference type="InterPro" id="IPR000719">
    <property type="entry name" value="Prot_kinase_dom"/>
</dbReference>
<feature type="domain" description="Protein kinase" evidence="1">
    <location>
        <begin position="1"/>
        <end position="120"/>
    </location>
</feature>
<evidence type="ECO:0000313" key="3">
    <source>
        <dbReference type="Proteomes" id="UP001153678"/>
    </source>
</evidence>
<feature type="non-terminal residue" evidence="2">
    <location>
        <position position="121"/>
    </location>
</feature>